<gene>
    <name evidence="9" type="ORF">CPB84DRAFT_1759373</name>
</gene>
<dbReference type="GO" id="GO:0032934">
    <property type="term" value="F:sterol binding"/>
    <property type="evidence" value="ECO:0007669"/>
    <property type="project" value="InterPro"/>
</dbReference>
<keyword evidence="6" id="KW-0732">Signal</keyword>
<comment type="caution">
    <text evidence="9">The sequence shown here is derived from an EMBL/GenBank/DDBJ whole genome shotgun (WGS) entry which is preliminary data.</text>
</comment>
<evidence type="ECO:0000256" key="4">
    <source>
        <dbReference type="ARBA" id="ARBA00016056"/>
    </source>
</evidence>
<evidence type="ECO:0000256" key="7">
    <source>
        <dbReference type="ARBA" id="ARBA00023055"/>
    </source>
</evidence>
<dbReference type="CDD" id="cd00917">
    <property type="entry name" value="PG-PI_TP"/>
    <property type="match status" value="1"/>
</dbReference>
<dbReference type="SMART" id="SM00737">
    <property type="entry name" value="ML"/>
    <property type="match status" value="1"/>
</dbReference>
<dbReference type="EMBL" id="JADNYJ010000002">
    <property type="protein sequence ID" value="KAF8912739.1"/>
    <property type="molecule type" value="Genomic_DNA"/>
</dbReference>
<comment type="similarity">
    <text evidence="2">Belongs to the NPC2 family.</text>
</comment>
<reference evidence="9" key="1">
    <citation type="submission" date="2020-11" db="EMBL/GenBank/DDBJ databases">
        <authorList>
            <consortium name="DOE Joint Genome Institute"/>
            <person name="Ahrendt S."/>
            <person name="Riley R."/>
            <person name="Andreopoulos W."/>
            <person name="LaButti K."/>
            <person name="Pangilinan J."/>
            <person name="Ruiz-duenas F.J."/>
            <person name="Barrasa J.M."/>
            <person name="Sanchez-Garcia M."/>
            <person name="Camarero S."/>
            <person name="Miyauchi S."/>
            <person name="Serrano A."/>
            <person name="Linde D."/>
            <person name="Babiker R."/>
            <person name="Drula E."/>
            <person name="Ayuso-Fernandez I."/>
            <person name="Pacheco R."/>
            <person name="Padilla G."/>
            <person name="Ferreira P."/>
            <person name="Barriuso J."/>
            <person name="Kellner H."/>
            <person name="Castanera R."/>
            <person name="Alfaro M."/>
            <person name="Ramirez L."/>
            <person name="Pisabarro A.G."/>
            <person name="Kuo A."/>
            <person name="Tritt A."/>
            <person name="Lipzen A."/>
            <person name="He G."/>
            <person name="Yan M."/>
            <person name="Ng V."/>
            <person name="Cullen D."/>
            <person name="Martin F."/>
            <person name="Rosso M.-N."/>
            <person name="Henrissat B."/>
            <person name="Hibbett D."/>
            <person name="Martinez A.T."/>
            <person name="Grigoriev I.V."/>
        </authorList>
    </citation>
    <scope>NUCLEOTIDE SEQUENCE</scope>
    <source>
        <strain evidence="9">AH 44721</strain>
    </source>
</reference>
<dbReference type="AlphaFoldDB" id="A0A9P5P0H1"/>
<comment type="function">
    <text evidence="1">Catalyzes the intermembrane transfer of phosphatidylglycerol and phosphatidylinositol.</text>
</comment>
<keyword evidence="7" id="KW-0445">Lipid transport</keyword>
<keyword evidence="10" id="KW-1185">Reference proteome</keyword>
<evidence type="ECO:0000256" key="3">
    <source>
        <dbReference type="ARBA" id="ARBA00011245"/>
    </source>
</evidence>
<dbReference type="InterPro" id="IPR039670">
    <property type="entry name" value="NPC2-like"/>
</dbReference>
<name>A0A9P5P0H1_GYMJU</name>
<dbReference type="InterPro" id="IPR003172">
    <property type="entry name" value="ML_dom"/>
</dbReference>
<evidence type="ECO:0000313" key="10">
    <source>
        <dbReference type="Proteomes" id="UP000724874"/>
    </source>
</evidence>
<evidence type="ECO:0000256" key="5">
    <source>
        <dbReference type="ARBA" id="ARBA00022448"/>
    </source>
</evidence>
<dbReference type="Proteomes" id="UP000724874">
    <property type="component" value="Unassembled WGS sequence"/>
</dbReference>
<dbReference type="FunFam" id="2.70.220.10:FF:000002">
    <property type="entry name" value="Phosphatidylglycerol/phosphatidylinositol transfer protein"/>
    <property type="match status" value="1"/>
</dbReference>
<dbReference type="OrthoDB" id="6409159at2759"/>
<evidence type="ECO:0000256" key="6">
    <source>
        <dbReference type="ARBA" id="ARBA00022729"/>
    </source>
</evidence>
<comment type="subunit">
    <text evidence="3">Monomer.</text>
</comment>
<dbReference type="PANTHER" id="PTHR11306:SF0">
    <property type="entry name" value="PHOSPHATIDYLGLYCEROL_PHOSPHATIDYLINOSITOL TRANSFER PROTEIN"/>
    <property type="match status" value="1"/>
</dbReference>
<dbReference type="Gene3D" id="2.70.220.10">
    <property type="entry name" value="Ganglioside GM2 activator"/>
    <property type="match status" value="1"/>
</dbReference>
<dbReference type="InterPro" id="IPR033917">
    <property type="entry name" value="ML_PG-PI_TP"/>
</dbReference>
<evidence type="ECO:0000259" key="8">
    <source>
        <dbReference type="SMART" id="SM00737"/>
    </source>
</evidence>
<evidence type="ECO:0000313" key="9">
    <source>
        <dbReference type="EMBL" id="KAF8912739.1"/>
    </source>
</evidence>
<protein>
    <recommendedName>
        <fullName evidence="4">Phosphatidylglycerol/phosphatidylinositol transfer protein</fullName>
    </recommendedName>
</protein>
<evidence type="ECO:0000256" key="1">
    <source>
        <dbReference type="ARBA" id="ARBA00002053"/>
    </source>
</evidence>
<dbReference type="InterPro" id="IPR014756">
    <property type="entry name" value="Ig_E-set"/>
</dbReference>
<evidence type="ECO:0000256" key="2">
    <source>
        <dbReference type="ARBA" id="ARBA00006370"/>
    </source>
</evidence>
<dbReference type="PANTHER" id="PTHR11306">
    <property type="entry name" value="NIEMANN PICK TYPE C2 PROTEIN NPC2-RELATED"/>
    <property type="match status" value="1"/>
</dbReference>
<dbReference type="Pfam" id="PF02221">
    <property type="entry name" value="E1_DerP2_DerF2"/>
    <property type="match status" value="1"/>
</dbReference>
<sequence length="206" mass="23032">MYVRVAVTECDSWYPLRLPRGFEPRLPPPIMRRFYLALAGLGLVARSVALSMPQQQPLQDIAGPVHTTDSWSWQDCGLDTDPIRIDSIQVFPDPPQPGQDLTVTVKGNVVEEIADGAYADVSVKLGLVKILQKRFDVCEEARSANASVQCPVDKGTYTVEQTVALPKEIPKAKFVIAVNGYTVDDDDMMCLQLYVDFMKRPFPPFW</sequence>
<organism evidence="9 10">
    <name type="scientific">Gymnopilus junonius</name>
    <name type="common">Spectacular rustgill mushroom</name>
    <name type="synonym">Gymnopilus spectabilis subsp. junonius</name>
    <dbReference type="NCBI Taxonomy" id="109634"/>
    <lineage>
        <taxon>Eukaryota</taxon>
        <taxon>Fungi</taxon>
        <taxon>Dikarya</taxon>
        <taxon>Basidiomycota</taxon>
        <taxon>Agaricomycotina</taxon>
        <taxon>Agaricomycetes</taxon>
        <taxon>Agaricomycetidae</taxon>
        <taxon>Agaricales</taxon>
        <taxon>Agaricineae</taxon>
        <taxon>Hymenogastraceae</taxon>
        <taxon>Gymnopilus</taxon>
    </lineage>
</organism>
<accession>A0A9P5P0H1</accession>
<dbReference type="InterPro" id="IPR036846">
    <property type="entry name" value="GM2-AP_sf"/>
</dbReference>
<dbReference type="SUPFAM" id="SSF81296">
    <property type="entry name" value="E set domains"/>
    <property type="match status" value="1"/>
</dbReference>
<keyword evidence="5" id="KW-0813">Transport</keyword>
<proteinExistence type="inferred from homology"/>
<feature type="domain" description="MD-2-related lipid-recognition" evidence="8">
    <location>
        <begin position="73"/>
        <end position="195"/>
    </location>
</feature>
<dbReference type="GO" id="GO:0032366">
    <property type="term" value="P:intracellular sterol transport"/>
    <property type="evidence" value="ECO:0007669"/>
    <property type="project" value="InterPro"/>
</dbReference>